<evidence type="ECO:0000256" key="14">
    <source>
        <dbReference type="SAM" id="MobiDB-lite"/>
    </source>
</evidence>
<dbReference type="Proteomes" id="UP000595703">
    <property type="component" value="Chromosome"/>
</dbReference>
<reference evidence="17 18" key="3">
    <citation type="journal article" date="2011" name="Nat. Chem. Biol.">
        <title>Reveromycin A biosynthesis uses RevG and RevJ for stereospecific spiroacetal formation.</title>
        <authorList>
            <person name="Takahashi S."/>
            <person name="Toyoda A."/>
            <person name="Sekiyama Y."/>
            <person name="Takagi H."/>
            <person name="Nogawa T."/>
            <person name="Uramoto M."/>
            <person name="Suzuki R."/>
            <person name="Koshino H."/>
            <person name="Kumano T."/>
            <person name="Panthee S."/>
            <person name="Dairi T."/>
            <person name="Ishikawa J."/>
            <person name="Ikeda H."/>
            <person name="Sakaki Y."/>
            <person name="Osada H."/>
        </authorList>
    </citation>
    <scope>NUCLEOTIDE SEQUENCE [LARGE SCALE GENOMIC DNA]</scope>
    <source>
        <strain evidence="17 18">SN-593</strain>
    </source>
</reference>
<dbReference type="InterPro" id="IPR048328">
    <property type="entry name" value="Dyp_perox_C"/>
</dbReference>
<dbReference type="GO" id="GO:0020037">
    <property type="term" value="F:heme binding"/>
    <property type="evidence" value="ECO:0007669"/>
    <property type="project" value="InterPro"/>
</dbReference>
<dbReference type="InterPro" id="IPR048327">
    <property type="entry name" value="Dyp_perox_N"/>
</dbReference>
<keyword evidence="18" id="KW-1185">Reference proteome</keyword>
<reference evidence="17 18" key="4">
    <citation type="journal article" date="2020" name="Sci. Rep.">
        <title>beta-carboline chemical signals induce reveromycin production through a LuxR family regulator in Streptomyces sp. SN-593.</title>
        <authorList>
            <person name="Panthee S."/>
            <person name="Kito N."/>
            <person name="Hayashi T."/>
            <person name="Shimizu T."/>
            <person name="Ishikawa J."/>
            <person name="Hamamoto H."/>
            <person name="Osada H."/>
            <person name="Takahashi S."/>
        </authorList>
    </citation>
    <scope>NUCLEOTIDE SEQUENCE [LARGE SCALE GENOMIC DNA]</scope>
    <source>
        <strain evidence="17 18">SN-593</strain>
    </source>
</reference>
<feature type="region of interest" description="Disordered" evidence="14">
    <location>
        <begin position="1"/>
        <end position="42"/>
    </location>
</feature>
<dbReference type="PROSITE" id="PS51404">
    <property type="entry name" value="DYP_PEROXIDASE"/>
    <property type="match status" value="1"/>
</dbReference>
<evidence type="ECO:0000256" key="2">
    <source>
        <dbReference type="ARBA" id="ARBA00022559"/>
    </source>
</evidence>
<evidence type="ECO:0000256" key="5">
    <source>
        <dbReference type="ARBA" id="ARBA00022729"/>
    </source>
</evidence>
<dbReference type="GO" id="GO:0004601">
    <property type="term" value="F:peroxidase activity"/>
    <property type="evidence" value="ECO:0007669"/>
    <property type="project" value="UniProtKB-KW"/>
</dbReference>
<dbReference type="InterPro" id="IPR006313">
    <property type="entry name" value="EfeB/EfeN"/>
</dbReference>
<evidence type="ECO:0000256" key="4">
    <source>
        <dbReference type="ARBA" id="ARBA00022723"/>
    </source>
</evidence>
<dbReference type="InterPro" id="IPR006314">
    <property type="entry name" value="Dyp_peroxidase"/>
</dbReference>
<dbReference type="Pfam" id="PF20628">
    <property type="entry name" value="Dyp_perox_C"/>
    <property type="match status" value="1"/>
</dbReference>
<evidence type="ECO:0000256" key="9">
    <source>
        <dbReference type="ARBA" id="ARBA00025737"/>
    </source>
</evidence>
<evidence type="ECO:0000256" key="13">
    <source>
        <dbReference type="RuleBase" id="RU365017"/>
    </source>
</evidence>
<accession>A0A7U3VPG4</accession>
<comment type="function">
    <text evidence="13">Involved in the recovery of exogenous heme iron. Extracts iron from heme while preserving the protoporphyrin ring intact.</text>
</comment>
<comment type="similarity">
    <text evidence="9 13">Belongs to the DyP-type peroxidase family.</text>
</comment>
<keyword evidence="5" id="KW-0732">Signal</keyword>
<keyword evidence="7 13" id="KW-0408">Iron</keyword>
<keyword evidence="6 13" id="KW-0560">Oxidoreductase</keyword>
<evidence type="ECO:0000256" key="1">
    <source>
        <dbReference type="ARBA" id="ARBA00004196"/>
    </source>
</evidence>
<keyword evidence="3 13" id="KW-0349">Heme</keyword>
<dbReference type="PROSITE" id="PS51318">
    <property type="entry name" value="TAT"/>
    <property type="match status" value="1"/>
</dbReference>
<evidence type="ECO:0000256" key="3">
    <source>
        <dbReference type="ARBA" id="ARBA00022617"/>
    </source>
</evidence>
<feature type="domain" description="Dyp-type peroxidase C-terminal" evidence="16">
    <location>
        <begin position="254"/>
        <end position="435"/>
    </location>
</feature>
<dbReference type="PANTHER" id="PTHR30521:SF4">
    <property type="entry name" value="DEFERROCHELATASE"/>
    <property type="match status" value="1"/>
</dbReference>
<dbReference type="EC" id="1.11.1.-" evidence="13"/>
<organism evidence="17 18">
    <name type="scientific">Actinacidiphila reveromycinica</name>
    <dbReference type="NCBI Taxonomy" id="659352"/>
    <lineage>
        <taxon>Bacteria</taxon>
        <taxon>Bacillati</taxon>
        <taxon>Actinomycetota</taxon>
        <taxon>Actinomycetes</taxon>
        <taxon>Kitasatosporales</taxon>
        <taxon>Streptomycetaceae</taxon>
        <taxon>Actinacidiphila</taxon>
    </lineage>
</organism>
<evidence type="ECO:0000256" key="7">
    <source>
        <dbReference type="ARBA" id="ARBA00023004"/>
    </source>
</evidence>
<evidence type="ECO:0000259" key="16">
    <source>
        <dbReference type="Pfam" id="PF20628"/>
    </source>
</evidence>
<evidence type="ECO:0000259" key="15">
    <source>
        <dbReference type="Pfam" id="PF04261"/>
    </source>
</evidence>
<keyword evidence="8" id="KW-0456">Lyase</keyword>
<dbReference type="InterPro" id="IPR006311">
    <property type="entry name" value="TAT_signal"/>
</dbReference>
<evidence type="ECO:0000313" key="17">
    <source>
        <dbReference type="EMBL" id="BBA98634.1"/>
    </source>
</evidence>
<dbReference type="GO" id="GO:0030313">
    <property type="term" value="C:cell envelope"/>
    <property type="evidence" value="ECO:0007669"/>
    <property type="project" value="UniProtKB-SubCell"/>
</dbReference>
<reference evidence="17 18" key="1">
    <citation type="journal article" date="2010" name="J. Bacteriol.">
        <title>Biochemical characterization of a novel indole prenyltransferase from Streptomyces sp. SN-593.</title>
        <authorList>
            <person name="Takahashi S."/>
            <person name="Takagi H."/>
            <person name="Toyoda A."/>
            <person name="Uramoto M."/>
            <person name="Nogawa T."/>
            <person name="Ueki M."/>
            <person name="Sakaki Y."/>
            <person name="Osada H."/>
        </authorList>
    </citation>
    <scope>NUCLEOTIDE SEQUENCE [LARGE SCALE GENOMIC DNA]</scope>
    <source>
        <strain evidence="17 18">SN-593</strain>
    </source>
</reference>
<evidence type="ECO:0000256" key="11">
    <source>
        <dbReference type="ARBA" id="ARBA00033775"/>
    </source>
</evidence>
<dbReference type="NCBIfam" id="TIGR01413">
    <property type="entry name" value="Dyp_perox_fam"/>
    <property type="match status" value="1"/>
</dbReference>
<dbReference type="GO" id="GO:0004325">
    <property type="term" value="F:ferrochelatase activity"/>
    <property type="evidence" value="ECO:0007669"/>
    <property type="project" value="UniProtKB-EC"/>
</dbReference>
<dbReference type="InterPro" id="IPR011008">
    <property type="entry name" value="Dimeric_a/b-barrel"/>
</dbReference>
<proteinExistence type="inferred from homology"/>
<comment type="catalytic activity">
    <reaction evidence="12">
        <text>heme b + 2 H(+) = protoporphyrin IX + Fe(2+)</text>
        <dbReference type="Rhea" id="RHEA:22584"/>
        <dbReference type="ChEBI" id="CHEBI:15378"/>
        <dbReference type="ChEBI" id="CHEBI:29033"/>
        <dbReference type="ChEBI" id="CHEBI:57306"/>
        <dbReference type="ChEBI" id="CHEBI:60344"/>
        <dbReference type="EC" id="4.98.1.1"/>
    </reaction>
    <physiologicalReaction direction="left-to-right" evidence="12">
        <dbReference type="Rhea" id="RHEA:22585"/>
    </physiologicalReaction>
</comment>
<name>A0A7U3VPG4_9ACTN</name>
<dbReference type="PANTHER" id="PTHR30521">
    <property type="entry name" value="DEFERROCHELATASE/PEROXIDASE"/>
    <property type="match status" value="1"/>
</dbReference>
<dbReference type="SUPFAM" id="SSF54909">
    <property type="entry name" value="Dimeric alpha+beta barrel"/>
    <property type="match status" value="1"/>
</dbReference>
<evidence type="ECO:0000256" key="12">
    <source>
        <dbReference type="ARBA" id="ARBA00048856"/>
    </source>
</evidence>
<gene>
    <name evidence="17" type="ORF">RVR_4897</name>
</gene>
<evidence type="ECO:0000256" key="10">
    <source>
        <dbReference type="ARBA" id="ARBA00033771"/>
    </source>
</evidence>
<feature type="domain" description="Dyp-type peroxidase N-terminal" evidence="15">
    <location>
        <begin position="96"/>
        <end position="243"/>
    </location>
</feature>
<keyword evidence="2 13" id="KW-0575">Peroxidase</keyword>
<protein>
    <recommendedName>
        <fullName evidence="10 13">Deferrochelatase</fullName>
        <ecNumber evidence="13">1.11.1.-</ecNumber>
    </recommendedName>
    <alternativeName>
        <fullName evidence="11 13">Peroxidase EfeB</fullName>
    </alternativeName>
</protein>
<dbReference type="GO" id="GO:0005829">
    <property type="term" value="C:cytosol"/>
    <property type="evidence" value="ECO:0007669"/>
    <property type="project" value="TreeGrafter"/>
</dbReference>
<comment type="cofactor">
    <cofactor evidence="13">
        <name>heme b</name>
        <dbReference type="ChEBI" id="CHEBI:60344"/>
    </cofactor>
    <text evidence="13">Binds 1 heme b (iron(II)-protoporphyrin IX) group non-covalently per subunit.</text>
</comment>
<evidence type="ECO:0000256" key="8">
    <source>
        <dbReference type="ARBA" id="ARBA00023239"/>
    </source>
</evidence>
<evidence type="ECO:0000313" key="18">
    <source>
        <dbReference type="Proteomes" id="UP000595703"/>
    </source>
</evidence>
<evidence type="ECO:0000256" key="6">
    <source>
        <dbReference type="ARBA" id="ARBA00023002"/>
    </source>
</evidence>
<dbReference type="EMBL" id="AP018365">
    <property type="protein sequence ID" value="BBA98634.1"/>
    <property type="molecule type" value="Genomic_DNA"/>
</dbReference>
<dbReference type="NCBIfam" id="TIGR01412">
    <property type="entry name" value="tat_substr_1"/>
    <property type="match status" value="1"/>
</dbReference>
<dbReference type="Pfam" id="PF04261">
    <property type="entry name" value="Dyp_perox_N"/>
    <property type="match status" value="1"/>
</dbReference>
<dbReference type="GO" id="GO:0033212">
    <property type="term" value="P:iron import into cell"/>
    <property type="evidence" value="ECO:0007669"/>
    <property type="project" value="InterPro"/>
</dbReference>
<dbReference type="AlphaFoldDB" id="A0A7U3VPG4"/>
<comment type="subcellular location">
    <subcellularLocation>
        <location evidence="1">Cell envelope</location>
    </subcellularLocation>
</comment>
<dbReference type="GO" id="GO:0046872">
    <property type="term" value="F:metal ion binding"/>
    <property type="evidence" value="ECO:0007669"/>
    <property type="project" value="UniProtKB-KW"/>
</dbReference>
<sequence length="449" mass="46116">MSATDKTAGRTAGQAGGKAADRAGTGQAGTGQGAARDAAPPGVSRRRLLGTAGAVGAAGLVVGGGAGAAVAVGTRDEPTALTTVGSAHVPFEGAHQAGIVEPAQACGHLAAFDLKAGADRKAAAALLRRWSDAVRGMTAAGRPTTPAAYDDQVADDAGPSSLTVTFGFGRSFFTRTGLTAKLPTALAPLPDFPADQLDAKRSNGDLWVQVGADDALVAFHALRVLQKAAAGSATVRWQMNGFNRTPGATDRPRTARNLMGQIDGTNNPKPSDADFDKRIFVPASGSPDWMAGGSYAVVRRIRMLLDTWDHLSVAEQERVVGRRKSDGAPLSGGVETTPVQLDKINPDRSLAIAGDAHIRLAAPASNSGAAMLRRAFSYHDGIGTDGTPDAGLLFVAWQADPMTGFVPVQRKLDGADGLSRFLRHEASGLFAVPGGAGKGEYVGQRLLEG</sequence>
<dbReference type="KEGG" id="arev:RVR_4897"/>
<keyword evidence="4 13" id="KW-0479">Metal-binding</keyword>
<reference evidence="17 18" key="2">
    <citation type="journal article" date="2011" name="J. Antibiot.">
        <title>Furaquinocins I and J: novel polyketide isoprenoid hybrid compounds from Streptomyces reveromyceticus SN-593.</title>
        <authorList>
            <person name="Panthee S."/>
            <person name="Takahashi S."/>
            <person name="Takagi H."/>
            <person name="Nogawa T."/>
            <person name="Oowada E."/>
            <person name="Uramoto M."/>
            <person name="Osada H."/>
        </authorList>
    </citation>
    <scope>NUCLEOTIDE SEQUENCE [LARGE SCALE GENOMIC DNA]</scope>
    <source>
        <strain evidence="17 18">SN-593</strain>
    </source>
</reference>